<keyword evidence="2" id="KW-1185">Reference proteome</keyword>
<dbReference type="RefSeq" id="WP_345340029.1">
    <property type="nucleotide sequence ID" value="NZ_BAABLI010000013.1"/>
</dbReference>
<dbReference type="EMBL" id="JBHUHT010000030">
    <property type="protein sequence ID" value="MFD2097892.1"/>
    <property type="molecule type" value="Genomic_DNA"/>
</dbReference>
<accession>A0ABW4XSC5</accession>
<reference evidence="2" key="1">
    <citation type="journal article" date="2019" name="Int. J. Syst. Evol. Microbiol.">
        <title>The Global Catalogue of Microorganisms (GCM) 10K type strain sequencing project: providing services to taxonomists for standard genome sequencing and annotation.</title>
        <authorList>
            <consortium name="The Broad Institute Genomics Platform"/>
            <consortium name="The Broad Institute Genome Sequencing Center for Infectious Disease"/>
            <person name="Wu L."/>
            <person name="Ma J."/>
        </authorList>
    </citation>
    <scope>NUCLEOTIDE SEQUENCE [LARGE SCALE GENOMIC DNA]</scope>
    <source>
        <strain evidence="2">CGMCC 1.10992</strain>
    </source>
</reference>
<gene>
    <name evidence="1" type="ORF">ACFSJ3_18040</name>
</gene>
<dbReference type="Proteomes" id="UP001597380">
    <property type="component" value="Unassembled WGS sequence"/>
</dbReference>
<sequence>MVEQSSAGKKGDLNTPEFLMPYSEQHSIVKQLLGICRPWSGEFSGYRFTA</sequence>
<evidence type="ECO:0000313" key="2">
    <source>
        <dbReference type="Proteomes" id="UP001597380"/>
    </source>
</evidence>
<evidence type="ECO:0000313" key="1">
    <source>
        <dbReference type="EMBL" id="MFD2097892.1"/>
    </source>
</evidence>
<name>A0ABW4XSC5_9GAMM</name>
<organism evidence="1 2">
    <name type="scientific">Corallincola platygyrae</name>
    <dbReference type="NCBI Taxonomy" id="1193278"/>
    <lineage>
        <taxon>Bacteria</taxon>
        <taxon>Pseudomonadati</taxon>
        <taxon>Pseudomonadota</taxon>
        <taxon>Gammaproteobacteria</taxon>
        <taxon>Alteromonadales</taxon>
        <taxon>Psychromonadaceae</taxon>
        <taxon>Corallincola</taxon>
    </lineage>
</organism>
<proteinExistence type="predicted"/>
<comment type="caution">
    <text evidence="1">The sequence shown here is derived from an EMBL/GenBank/DDBJ whole genome shotgun (WGS) entry which is preliminary data.</text>
</comment>
<protein>
    <submittedName>
        <fullName evidence="1">Uncharacterized protein</fullName>
    </submittedName>
</protein>